<dbReference type="OrthoDB" id="9815712at2"/>
<evidence type="ECO:0000256" key="4">
    <source>
        <dbReference type="ARBA" id="ARBA00022475"/>
    </source>
</evidence>
<dbReference type="InterPro" id="IPR003593">
    <property type="entry name" value="AAA+_ATPase"/>
</dbReference>
<dbReference type="InterPro" id="IPR013563">
    <property type="entry name" value="Oligopep_ABC_C"/>
</dbReference>
<evidence type="ECO:0000259" key="8">
    <source>
        <dbReference type="PROSITE" id="PS50893"/>
    </source>
</evidence>
<dbReference type="Proteomes" id="UP000254925">
    <property type="component" value="Unassembled WGS sequence"/>
</dbReference>
<evidence type="ECO:0000313" key="9">
    <source>
        <dbReference type="EMBL" id="RDI60029.1"/>
    </source>
</evidence>
<evidence type="ECO:0000256" key="1">
    <source>
        <dbReference type="ARBA" id="ARBA00004417"/>
    </source>
</evidence>
<dbReference type="GO" id="GO:0005524">
    <property type="term" value="F:ATP binding"/>
    <property type="evidence" value="ECO:0007669"/>
    <property type="project" value="UniProtKB-KW"/>
</dbReference>
<evidence type="ECO:0000256" key="5">
    <source>
        <dbReference type="ARBA" id="ARBA00022741"/>
    </source>
</evidence>
<dbReference type="CDD" id="cd03257">
    <property type="entry name" value="ABC_NikE_OppD_transporters"/>
    <property type="match status" value="1"/>
</dbReference>
<keyword evidence="7" id="KW-0472">Membrane</keyword>
<keyword evidence="5" id="KW-0547">Nucleotide-binding</keyword>
<organism evidence="9 10">
    <name type="scientific">Microvirga subterranea</name>
    <dbReference type="NCBI Taxonomy" id="186651"/>
    <lineage>
        <taxon>Bacteria</taxon>
        <taxon>Pseudomonadati</taxon>
        <taxon>Pseudomonadota</taxon>
        <taxon>Alphaproteobacteria</taxon>
        <taxon>Hyphomicrobiales</taxon>
        <taxon>Methylobacteriaceae</taxon>
        <taxon>Microvirga</taxon>
    </lineage>
</organism>
<reference evidence="9 10" key="1">
    <citation type="submission" date="2018-07" db="EMBL/GenBank/DDBJ databases">
        <title>Genomic Encyclopedia of Type Strains, Phase IV (KMG-IV): sequencing the most valuable type-strain genomes for metagenomic binning, comparative biology and taxonomic classification.</title>
        <authorList>
            <person name="Goeker M."/>
        </authorList>
    </citation>
    <scope>NUCLEOTIDE SEQUENCE [LARGE SCALE GENOMIC DNA]</scope>
    <source>
        <strain evidence="9 10">DSM 14364</strain>
    </source>
</reference>
<protein>
    <submittedName>
        <fullName evidence="9">Peptide/nickel transport system ATP-binding protein</fullName>
    </submittedName>
</protein>
<accession>A0A370HNB7</accession>
<evidence type="ECO:0000256" key="2">
    <source>
        <dbReference type="ARBA" id="ARBA00005417"/>
    </source>
</evidence>
<dbReference type="RefSeq" id="WP_114769740.1">
    <property type="nucleotide sequence ID" value="NZ_QQBB01000003.1"/>
</dbReference>
<dbReference type="Pfam" id="PF00005">
    <property type="entry name" value="ABC_tran"/>
    <property type="match status" value="1"/>
</dbReference>
<dbReference type="PANTHER" id="PTHR43297">
    <property type="entry name" value="OLIGOPEPTIDE TRANSPORT ATP-BINDING PROTEIN APPD"/>
    <property type="match status" value="1"/>
</dbReference>
<name>A0A370HNB7_9HYPH</name>
<keyword evidence="10" id="KW-1185">Reference proteome</keyword>
<keyword evidence="4" id="KW-1003">Cell membrane</keyword>
<dbReference type="PROSITE" id="PS00211">
    <property type="entry name" value="ABC_TRANSPORTER_1"/>
    <property type="match status" value="1"/>
</dbReference>
<evidence type="ECO:0000256" key="6">
    <source>
        <dbReference type="ARBA" id="ARBA00022840"/>
    </source>
</evidence>
<feature type="domain" description="ABC transporter" evidence="8">
    <location>
        <begin position="7"/>
        <end position="257"/>
    </location>
</feature>
<dbReference type="Pfam" id="PF08352">
    <property type="entry name" value="oligo_HPY"/>
    <property type="match status" value="1"/>
</dbReference>
<dbReference type="InterPro" id="IPR003439">
    <property type="entry name" value="ABC_transporter-like_ATP-bd"/>
</dbReference>
<dbReference type="GO" id="GO:0005886">
    <property type="term" value="C:plasma membrane"/>
    <property type="evidence" value="ECO:0007669"/>
    <property type="project" value="UniProtKB-SubCell"/>
</dbReference>
<comment type="subcellular location">
    <subcellularLocation>
        <location evidence="1">Cell inner membrane</location>
        <topology evidence="1">Peripheral membrane protein</topology>
    </subcellularLocation>
</comment>
<dbReference type="InterPro" id="IPR027417">
    <property type="entry name" value="P-loop_NTPase"/>
</dbReference>
<evidence type="ECO:0000313" key="10">
    <source>
        <dbReference type="Proteomes" id="UP000254925"/>
    </source>
</evidence>
<comment type="caution">
    <text evidence="9">The sequence shown here is derived from an EMBL/GenBank/DDBJ whole genome shotgun (WGS) entry which is preliminary data.</text>
</comment>
<dbReference type="InterPro" id="IPR050388">
    <property type="entry name" value="ABC_Ni/Peptide_Import"/>
</dbReference>
<dbReference type="EMBL" id="QQBB01000003">
    <property type="protein sequence ID" value="RDI60029.1"/>
    <property type="molecule type" value="Genomic_DNA"/>
</dbReference>
<proteinExistence type="inferred from homology"/>
<dbReference type="PANTHER" id="PTHR43297:SF2">
    <property type="entry name" value="DIPEPTIDE TRANSPORT ATP-BINDING PROTEIN DPPD"/>
    <property type="match status" value="1"/>
</dbReference>
<dbReference type="InterPro" id="IPR017871">
    <property type="entry name" value="ABC_transporter-like_CS"/>
</dbReference>
<dbReference type="SUPFAM" id="SSF52540">
    <property type="entry name" value="P-loop containing nucleoside triphosphate hydrolases"/>
    <property type="match status" value="1"/>
</dbReference>
<evidence type="ECO:0000256" key="7">
    <source>
        <dbReference type="ARBA" id="ARBA00023136"/>
    </source>
</evidence>
<sequence>MSRKPLLEVENLRIDLSVGDAKFPAVQDVSFTIERGETFGLVGESGCGKSITSLALIGLLRHPLSIGGGTIRFDGKEIQNLSQSEMRKLRGNRISMIFQEPMTALNPLSPIGRQIAEMFVLHKGVSWTEANRLAVEALASVRVPAPERRVKDYPHQLSGGMRQRVMIAIALACEPDLLLADEPTTALDVTVQAEILDLIRELSAARGTAVLMISHDLGLIANMCRRVGVMYAGRLVEERIADEVFRNPSHPYTSGLVASLPLLGARSKHGRQRLKEIAGVVPPVAAFPAGCRFNPRCYAATELCRVEDPGVTPLANGGLVRCHHHE</sequence>
<dbReference type="GO" id="GO:0055085">
    <property type="term" value="P:transmembrane transport"/>
    <property type="evidence" value="ECO:0007669"/>
    <property type="project" value="UniProtKB-ARBA"/>
</dbReference>
<dbReference type="AlphaFoldDB" id="A0A370HNB7"/>
<dbReference type="GO" id="GO:0015833">
    <property type="term" value="P:peptide transport"/>
    <property type="evidence" value="ECO:0007669"/>
    <property type="project" value="InterPro"/>
</dbReference>
<dbReference type="Gene3D" id="3.40.50.300">
    <property type="entry name" value="P-loop containing nucleotide triphosphate hydrolases"/>
    <property type="match status" value="1"/>
</dbReference>
<gene>
    <name evidence="9" type="ORF">DES45_103288</name>
</gene>
<keyword evidence="3" id="KW-0813">Transport</keyword>
<comment type="similarity">
    <text evidence="2">Belongs to the ABC transporter superfamily.</text>
</comment>
<dbReference type="GO" id="GO:0016887">
    <property type="term" value="F:ATP hydrolysis activity"/>
    <property type="evidence" value="ECO:0007669"/>
    <property type="project" value="InterPro"/>
</dbReference>
<evidence type="ECO:0000256" key="3">
    <source>
        <dbReference type="ARBA" id="ARBA00022448"/>
    </source>
</evidence>
<dbReference type="FunFam" id="3.40.50.300:FF:000016">
    <property type="entry name" value="Oligopeptide ABC transporter ATP-binding component"/>
    <property type="match status" value="1"/>
</dbReference>
<dbReference type="PROSITE" id="PS50893">
    <property type="entry name" value="ABC_TRANSPORTER_2"/>
    <property type="match status" value="1"/>
</dbReference>
<keyword evidence="6 9" id="KW-0067">ATP-binding</keyword>
<dbReference type="NCBIfam" id="TIGR01727">
    <property type="entry name" value="oligo_HPY"/>
    <property type="match status" value="1"/>
</dbReference>
<dbReference type="SMART" id="SM00382">
    <property type="entry name" value="AAA"/>
    <property type="match status" value="1"/>
</dbReference>